<dbReference type="Gene3D" id="3.40.50.620">
    <property type="entry name" value="HUPs"/>
    <property type="match status" value="1"/>
</dbReference>
<evidence type="ECO:0000256" key="5">
    <source>
        <dbReference type="ARBA" id="ARBA00022840"/>
    </source>
</evidence>
<dbReference type="AlphaFoldDB" id="A0A9P3WS72"/>
<dbReference type="InterPro" id="IPR054608">
    <property type="entry name" value="SYY-like_C"/>
</dbReference>
<dbReference type="EMBL" id="DAEQIJ010000015">
    <property type="protein sequence ID" value="HBH2621070.1"/>
    <property type="molecule type" value="Genomic_DNA"/>
</dbReference>
<dbReference type="CDD" id="cd00165">
    <property type="entry name" value="S4"/>
    <property type="match status" value="1"/>
</dbReference>
<dbReference type="InterPro" id="IPR002942">
    <property type="entry name" value="S4_RNA-bd"/>
</dbReference>
<dbReference type="NCBIfam" id="TIGR00234">
    <property type="entry name" value="tyrS"/>
    <property type="match status" value="1"/>
</dbReference>
<evidence type="ECO:0000313" key="13">
    <source>
        <dbReference type="EMBL" id="HBH2621070.1"/>
    </source>
</evidence>
<evidence type="ECO:0000256" key="6">
    <source>
        <dbReference type="ARBA" id="ARBA00022884"/>
    </source>
</evidence>
<dbReference type="SUPFAM" id="SSF55174">
    <property type="entry name" value="Alpha-L RNA-binding motif"/>
    <property type="match status" value="1"/>
</dbReference>
<dbReference type="InterPro" id="IPR002307">
    <property type="entry name" value="Tyr-tRNA-ligase"/>
</dbReference>
<evidence type="ECO:0000256" key="4">
    <source>
        <dbReference type="ARBA" id="ARBA00022741"/>
    </source>
</evidence>
<dbReference type="GO" id="GO:0005829">
    <property type="term" value="C:cytosol"/>
    <property type="evidence" value="ECO:0007669"/>
    <property type="project" value="TreeGrafter"/>
</dbReference>
<dbReference type="EC" id="6.1.1.1" evidence="10"/>
<keyword evidence="6 11" id="KW-0694">RNA-binding</keyword>
<dbReference type="InterPro" id="IPR036986">
    <property type="entry name" value="S4_RNA-bd_sf"/>
</dbReference>
<accession>A0A9P3WS72</accession>
<keyword evidence="3 10" id="KW-0436">Ligase</keyword>
<keyword evidence="5 10" id="KW-0067">ATP-binding</keyword>
<keyword evidence="8 10" id="KW-0030">Aminoacyl-tRNA synthetase</keyword>
<dbReference type="Gene3D" id="1.10.240.10">
    <property type="entry name" value="Tyrosyl-Transfer RNA Synthetase"/>
    <property type="match status" value="1"/>
</dbReference>
<dbReference type="GO" id="GO:0005524">
    <property type="term" value="F:ATP binding"/>
    <property type="evidence" value="ECO:0007669"/>
    <property type="project" value="UniProtKB-UniRule"/>
</dbReference>
<name>A0A9P3WS72_CLODI</name>
<keyword evidence="2 10" id="KW-0963">Cytoplasm</keyword>
<comment type="subcellular location">
    <subcellularLocation>
        <location evidence="10">Cytoplasm</location>
    </subcellularLocation>
</comment>
<comment type="function">
    <text evidence="10">Catalyzes the attachment of tyrosine to tRNA(Tyr) in a two-step reaction: tyrosine is first activated by ATP to form Tyr-AMP and then transferred to the acceptor end of tRNA(Tyr).</text>
</comment>
<dbReference type="PANTHER" id="PTHR11766:SF1">
    <property type="entry name" value="TYROSINE--TRNA LIGASE"/>
    <property type="match status" value="1"/>
</dbReference>
<keyword evidence="4 10" id="KW-0547">Nucleotide-binding</keyword>
<reference evidence="13" key="2">
    <citation type="submission" date="2021-06" db="EMBL/GenBank/DDBJ databases">
        <authorList>
            <consortium name="NCBI Pathogen Detection Project"/>
        </authorList>
    </citation>
    <scope>NUCLEOTIDE SEQUENCE</scope>
    <source>
        <strain evidence="13">Clostridioides</strain>
    </source>
</reference>
<sequence length="402" mass="45761">MKSIDEQMRIIMKGVDDLIDEKELREKLIKSEKEGKPMIVKLGLDPSAPDIHLGHTVVLRKMKQLQDLGHQIVIIIGDFTGKIGDPTGKSKARKALTTEQVLANAKTYEEQIFKVLDKEKTIVRFNSEWLAKLNFEDVIKLAATITVARMLEREDFKKRYEGQMPISVHEFFYPLMQAYDSIALEADIELGGTDQRFNLLMGRSLQREFGMESQIVIMMPLIEGLDGKEKMSKSLGNYIGIDEEAGIMYQKSMEIPDELIIKYYNLVTDVHPDEVNKIESQLKEGSVNPRDIKMNLAREIVTLYHGEESAREAEERFKSVFQKGQIPEDIQTIQVEEDGFDLIEVLVSNEIVKSKSEVRRLASQGGVKVNGEKVEDLSTIVKESELVVQIGKKKFVKIELVK</sequence>
<evidence type="ECO:0000256" key="9">
    <source>
        <dbReference type="ARBA" id="ARBA00048248"/>
    </source>
</evidence>
<dbReference type="GO" id="GO:0006437">
    <property type="term" value="P:tyrosyl-tRNA aminoacylation"/>
    <property type="evidence" value="ECO:0007669"/>
    <property type="project" value="UniProtKB-UniRule"/>
</dbReference>
<dbReference type="InterPro" id="IPR024108">
    <property type="entry name" value="Tyr-tRNA-ligase_bac_2"/>
</dbReference>
<dbReference type="Proteomes" id="UP000879542">
    <property type="component" value="Unassembled WGS sequence"/>
</dbReference>
<dbReference type="SMART" id="SM00363">
    <property type="entry name" value="S4"/>
    <property type="match status" value="1"/>
</dbReference>
<dbReference type="PROSITE" id="PS50889">
    <property type="entry name" value="S4"/>
    <property type="match status" value="1"/>
</dbReference>
<dbReference type="HAMAP" id="MF_02007">
    <property type="entry name" value="Tyr_tRNA_synth_type2"/>
    <property type="match status" value="1"/>
</dbReference>
<dbReference type="FunFam" id="3.40.50.620:FF:000061">
    <property type="entry name" value="Tyrosine--tRNA ligase"/>
    <property type="match status" value="1"/>
</dbReference>
<dbReference type="PROSITE" id="PS00178">
    <property type="entry name" value="AA_TRNA_LIGASE_I"/>
    <property type="match status" value="1"/>
</dbReference>
<dbReference type="Gene3D" id="3.10.290.10">
    <property type="entry name" value="RNA-binding S4 domain"/>
    <property type="match status" value="1"/>
</dbReference>
<dbReference type="InterPro" id="IPR024088">
    <property type="entry name" value="Tyr-tRNA-ligase_bac-type"/>
</dbReference>
<dbReference type="Pfam" id="PF00579">
    <property type="entry name" value="tRNA-synt_1b"/>
    <property type="match status" value="1"/>
</dbReference>
<evidence type="ECO:0000256" key="7">
    <source>
        <dbReference type="ARBA" id="ARBA00022917"/>
    </source>
</evidence>
<feature type="binding site" evidence="10">
    <location>
        <position position="233"/>
    </location>
    <ligand>
        <name>ATP</name>
        <dbReference type="ChEBI" id="CHEBI:30616"/>
    </ligand>
</feature>
<evidence type="ECO:0000256" key="2">
    <source>
        <dbReference type="ARBA" id="ARBA00022490"/>
    </source>
</evidence>
<organism evidence="13 14">
    <name type="scientific">Clostridioides difficile</name>
    <name type="common">Peptoclostridium difficile</name>
    <dbReference type="NCBI Taxonomy" id="1496"/>
    <lineage>
        <taxon>Bacteria</taxon>
        <taxon>Bacillati</taxon>
        <taxon>Bacillota</taxon>
        <taxon>Clostridia</taxon>
        <taxon>Peptostreptococcales</taxon>
        <taxon>Peptostreptococcaceae</taxon>
        <taxon>Clostridioides</taxon>
    </lineage>
</organism>
<comment type="caution">
    <text evidence="13">The sequence shown here is derived from an EMBL/GenBank/DDBJ whole genome shotgun (WGS) entry which is preliminary data.</text>
</comment>
<proteinExistence type="inferred from homology"/>
<gene>
    <name evidence="10" type="primary">tyrS</name>
    <name evidence="13" type="ORF">KRQ00_002853</name>
</gene>
<dbReference type="Pfam" id="PF22421">
    <property type="entry name" value="SYY_C-terminal"/>
    <property type="match status" value="1"/>
</dbReference>
<evidence type="ECO:0000256" key="10">
    <source>
        <dbReference type="HAMAP-Rule" id="MF_02007"/>
    </source>
</evidence>
<evidence type="ECO:0000256" key="11">
    <source>
        <dbReference type="PROSITE-ProRule" id="PRU00182"/>
    </source>
</evidence>
<dbReference type="FunFam" id="1.10.240.10:FF:000006">
    <property type="entry name" value="Tyrosine--tRNA ligase"/>
    <property type="match status" value="1"/>
</dbReference>
<evidence type="ECO:0000256" key="8">
    <source>
        <dbReference type="ARBA" id="ARBA00023146"/>
    </source>
</evidence>
<evidence type="ECO:0000256" key="1">
    <source>
        <dbReference type="ARBA" id="ARBA00011738"/>
    </source>
</evidence>
<dbReference type="RefSeq" id="WP_003427496.1">
    <property type="nucleotide sequence ID" value="NZ_AP025558.1"/>
</dbReference>
<dbReference type="InterPro" id="IPR001412">
    <property type="entry name" value="aa-tRNA-synth_I_CS"/>
</dbReference>
<feature type="short sequence motif" description="'HIGH' region" evidence="10">
    <location>
        <begin position="46"/>
        <end position="55"/>
    </location>
</feature>
<dbReference type="CDD" id="cd00805">
    <property type="entry name" value="TyrRS_core"/>
    <property type="match status" value="1"/>
</dbReference>
<feature type="short sequence motif" description="'KMSKS' region" evidence="10">
    <location>
        <begin position="230"/>
        <end position="234"/>
    </location>
</feature>
<keyword evidence="7 10" id="KW-0648">Protein biosynthesis</keyword>
<dbReference type="PRINTS" id="PR01040">
    <property type="entry name" value="TRNASYNTHTYR"/>
</dbReference>
<evidence type="ECO:0000256" key="3">
    <source>
        <dbReference type="ARBA" id="ARBA00022598"/>
    </source>
</evidence>
<dbReference type="InterPro" id="IPR014729">
    <property type="entry name" value="Rossmann-like_a/b/a_fold"/>
</dbReference>
<comment type="subunit">
    <text evidence="1 10">Homodimer.</text>
</comment>
<dbReference type="SUPFAM" id="SSF52374">
    <property type="entry name" value="Nucleotidylyl transferase"/>
    <property type="match status" value="1"/>
</dbReference>
<comment type="similarity">
    <text evidence="10">Belongs to the class-I aminoacyl-tRNA synthetase family. TyrS type 2 subfamily.</text>
</comment>
<dbReference type="GO" id="GO:0003723">
    <property type="term" value="F:RNA binding"/>
    <property type="evidence" value="ECO:0007669"/>
    <property type="project" value="UniProtKB-KW"/>
</dbReference>
<dbReference type="InterPro" id="IPR002305">
    <property type="entry name" value="aa-tRNA-synth_Ic"/>
</dbReference>
<evidence type="ECO:0000259" key="12">
    <source>
        <dbReference type="SMART" id="SM00363"/>
    </source>
</evidence>
<evidence type="ECO:0000313" key="14">
    <source>
        <dbReference type="Proteomes" id="UP000879542"/>
    </source>
</evidence>
<dbReference type="PANTHER" id="PTHR11766">
    <property type="entry name" value="TYROSYL-TRNA SYNTHETASE"/>
    <property type="match status" value="1"/>
</dbReference>
<reference evidence="13" key="1">
    <citation type="journal article" date="2018" name="Genome Biol.">
        <title>SKESA: strategic k-mer extension for scrupulous assemblies.</title>
        <authorList>
            <person name="Souvorov A."/>
            <person name="Agarwala R."/>
            <person name="Lipman D.J."/>
        </authorList>
    </citation>
    <scope>NUCLEOTIDE SEQUENCE</scope>
    <source>
        <strain evidence="13">Clostridioides</strain>
    </source>
</reference>
<comment type="catalytic activity">
    <reaction evidence="9 10">
        <text>tRNA(Tyr) + L-tyrosine + ATP = L-tyrosyl-tRNA(Tyr) + AMP + diphosphate + H(+)</text>
        <dbReference type="Rhea" id="RHEA:10220"/>
        <dbReference type="Rhea" id="RHEA-COMP:9706"/>
        <dbReference type="Rhea" id="RHEA-COMP:9707"/>
        <dbReference type="ChEBI" id="CHEBI:15378"/>
        <dbReference type="ChEBI" id="CHEBI:30616"/>
        <dbReference type="ChEBI" id="CHEBI:33019"/>
        <dbReference type="ChEBI" id="CHEBI:58315"/>
        <dbReference type="ChEBI" id="CHEBI:78442"/>
        <dbReference type="ChEBI" id="CHEBI:78536"/>
        <dbReference type="ChEBI" id="CHEBI:456215"/>
        <dbReference type="EC" id="6.1.1.1"/>
    </reaction>
</comment>
<protein>
    <recommendedName>
        <fullName evidence="10">Tyrosine--tRNA ligase</fullName>
        <ecNumber evidence="10">6.1.1.1</ecNumber>
    </recommendedName>
    <alternativeName>
        <fullName evidence="10">Tyrosyl-tRNA synthetase</fullName>
        <shortName evidence="10">TyrRS</shortName>
    </alternativeName>
</protein>
<dbReference type="GO" id="GO:0004831">
    <property type="term" value="F:tyrosine-tRNA ligase activity"/>
    <property type="evidence" value="ECO:0007669"/>
    <property type="project" value="UniProtKB-UniRule"/>
</dbReference>
<feature type="domain" description="RNA-binding S4" evidence="12">
    <location>
        <begin position="341"/>
        <end position="402"/>
    </location>
</feature>